<sequence>MYINHLLNSFLHDLCINTPLSSPRRCGYEYKSAGGAPPLLMTTLDEITDRNLRCLKKDVVGEITAVKSTVSDPPEEKNHVMVTIKLDR</sequence>
<proteinExistence type="predicted"/>
<reference evidence="1" key="1">
    <citation type="submission" date="2019-12" db="EMBL/GenBank/DDBJ databases">
        <title>Genome sequencing and annotation of Brassica cretica.</title>
        <authorList>
            <person name="Studholme D.J."/>
            <person name="Sarris P."/>
        </authorList>
    </citation>
    <scope>NUCLEOTIDE SEQUENCE</scope>
    <source>
        <strain evidence="1">PFS-109/04</strain>
        <tissue evidence="1">Leaf</tissue>
    </source>
</reference>
<evidence type="ECO:0000313" key="1">
    <source>
        <dbReference type="EMBL" id="KAF3486140.1"/>
    </source>
</evidence>
<gene>
    <name evidence="1" type="ORF">F2Q69_00055140</name>
</gene>
<protein>
    <submittedName>
        <fullName evidence="1">Uncharacterized protein</fullName>
    </submittedName>
</protein>
<evidence type="ECO:0000313" key="2">
    <source>
        <dbReference type="Proteomes" id="UP000712600"/>
    </source>
</evidence>
<dbReference type="AlphaFoldDB" id="A0A8S9N025"/>
<dbReference type="Proteomes" id="UP000712600">
    <property type="component" value="Unassembled WGS sequence"/>
</dbReference>
<name>A0A8S9N025_BRACR</name>
<comment type="caution">
    <text evidence="1">The sequence shown here is derived from an EMBL/GenBank/DDBJ whole genome shotgun (WGS) entry which is preliminary data.</text>
</comment>
<accession>A0A8S9N025</accession>
<organism evidence="1 2">
    <name type="scientific">Brassica cretica</name>
    <name type="common">Mustard</name>
    <dbReference type="NCBI Taxonomy" id="69181"/>
    <lineage>
        <taxon>Eukaryota</taxon>
        <taxon>Viridiplantae</taxon>
        <taxon>Streptophyta</taxon>
        <taxon>Embryophyta</taxon>
        <taxon>Tracheophyta</taxon>
        <taxon>Spermatophyta</taxon>
        <taxon>Magnoliopsida</taxon>
        <taxon>eudicotyledons</taxon>
        <taxon>Gunneridae</taxon>
        <taxon>Pentapetalae</taxon>
        <taxon>rosids</taxon>
        <taxon>malvids</taxon>
        <taxon>Brassicales</taxon>
        <taxon>Brassicaceae</taxon>
        <taxon>Brassiceae</taxon>
        <taxon>Brassica</taxon>
    </lineage>
</organism>
<dbReference type="EMBL" id="QGKX02002183">
    <property type="protein sequence ID" value="KAF3486140.1"/>
    <property type="molecule type" value="Genomic_DNA"/>
</dbReference>